<keyword evidence="5" id="KW-0413">Isomerase</keyword>
<evidence type="ECO:0000256" key="4">
    <source>
        <dbReference type="ARBA" id="ARBA00011959"/>
    </source>
</evidence>
<dbReference type="PANTHER" id="PTHR11934:SF0">
    <property type="entry name" value="RIBOSE-5-PHOSPHATE ISOMERASE"/>
    <property type="match status" value="1"/>
</dbReference>
<dbReference type="EC" id="5.3.1.6" evidence="4"/>
<evidence type="ECO:0000256" key="2">
    <source>
        <dbReference type="ARBA" id="ARBA00004988"/>
    </source>
</evidence>
<dbReference type="CTD" id="246599"/>
<evidence type="ECO:0000256" key="6">
    <source>
        <dbReference type="ARBA" id="ARBA00029734"/>
    </source>
</evidence>
<evidence type="ECO:0000256" key="5">
    <source>
        <dbReference type="ARBA" id="ARBA00023235"/>
    </source>
</evidence>
<reference evidence="7" key="1">
    <citation type="submission" date="2022-01" db="UniProtKB">
        <authorList>
            <consortium name="EnsemblMetazoa"/>
        </authorList>
    </citation>
    <scope>IDENTIFICATION</scope>
</reference>
<dbReference type="FunFam" id="3.30.70.260:FF:000018">
    <property type="entry name" value="Ribose-5-phosphate isomerase A"/>
    <property type="match status" value="1"/>
</dbReference>
<keyword evidence="8" id="KW-1185">Reference proteome</keyword>
<dbReference type="OMA" id="ACHVQEK"/>
<dbReference type="InterPro" id="IPR037171">
    <property type="entry name" value="NagB/RpiA_transferase-like"/>
</dbReference>
<dbReference type="AlphaFoldDB" id="A0A8I6RC89"/>
<evidence type="ECO:0000313" key="7">
    <source>
        <dbReference type="EnsemblMetazoa" id="XP_014241285.1"/>
    </source>
</evidence>
<dbReference type="OrthoDB" id="1555531at2759"/>
<dbReference type="SUPFAM" id="SSF100950">
    <property type="entry name" value="NagB/RpiA/CoA transferase-like"/>
    <property type="match status" value="1"/>
</dbReference>
<organism evidence="7 8">
    <name type="scientific">Cimex lectularius</name>
    <name type="common">Bed bug</name>
    <name type="synonym">Acanthia lectularia</name>
    <dbReference type="NCBI Taxonomy" id="79782"/>
    <lineage>
        <taxon>Eukaryota</taxon>
        <taxon>Metazoa</taxon>
        <taxon>Ecdysozoa</taxon>
        <taxon>Arthropoda</taxon>
        <taxon>Hexapoda</taxon>
        <taxon>Insecta</taxon>
        <taxon>Pterygota</taxon>
        <taxon>Neoptera</taxon>
        <taxon>Paraneoptera</taxon>
        <taxon>Hemiptera</taxon>
        <taxon>Heteroptera</taxon>
        <taxon>Panheteroptera</taxon>
        <taxon>Cimicomorpha</taxon>
        <taxon>Cimicidae</taxon>
        <taxon>Cimex</taxon>
    </lineage>
</organism>
<dbReference type="Gene3D" id="3.30.70.260">
    <property type="match status" value="1"/>
</dbReference>
<dbReference type="GO" id="GO:0004751">
    <property type="term" value="F:ribose-5-phosphate isomerase activity"/>
    <property type="evidence" value="ECO:0007669"/>
    <property type="project" value="UniProtKB-EC"/>
</dbReference>
<dbReference type="FunFam" id="3.40.50.1360:FF:000001">
    <property type="entry name" value="Ribose-5-phosphate isomerase A"/>
    <property type="match status" value="1"/>
</dbReference>
<dbReference type="RefSeq" id="XP_014241285.1">
    <property type="nucleotide sequence ID" value="XM_014385799.2"/>
</dbReference>
<sequence>MIIRRAVPFLKYRSLVCRTMSNLDLAKKKAAYQAVDDFVQDGTKLGVGSGSTIVYAVERLVQKVKDEGIKVVCVPTSFQAHQLIVQNNLVLGSLETYPELDVAIDGADEVDEKFTLIKGGGGCQTQEKIVASCAKRMVVVGDYTKNSMKLGEQYKKGIPIEVIPLAHVPVARKLEKKFGGKTELRMAKMKMGPVVTDNGNFIIDWHFPDGNTDWEKVNKEITLFPGVVETGLFVEMADIAYFGQADGTVKIRKK</sequence>
<comment type="catalytic activity">
    <reaction evidence="1">
        <text>aldehydo-D-ribose 5-phosphate = D-ribulose 5-phosphate</text>
        <dbReference type="Rhea" id="RHEA:14657"/>
        <dbReference type="ChEBI" id="CHEBI:58121"/>
        <dbReference type="ChEBI" id="CHEBI:58273"/>
        <dbReference type="EC" id="5.3.1.6"/>
    </reaction>
</comment>
<dbReference type="EnsemblMetazoa" id="XM_014385799.2">
    <property type="protein sequence ID" value="XP_014241285.1"/>
    <property type="gene ID" value="LOC106662004"/>
</dbReference>
<dbReference type="GO" id="GO:0005737">
    <property type="term" value="C:cytoplasm"/>
    <property type="evidence" value="ECO:0007669"/>
    <property type="project" value="TreeGrafter"/>
</dbReference>
<dbReference type="InterPro" id="IPR020672">
    <property type="entry name" value="Ribose5P_isomerase_typA_subgr"/>
</dbReference>
<evidence type="ECO:0000313" key="8">
    <source>
        <dbReference type="Proteomes" id="UP000494040"/>
    </source>
</evidence>
<dbReference type="HAMAP" id="MF_00170">
    <property type="entry name" value="Rib_5P_isom_A"/>
    <property type="match status" value="1"/>
</dbReference>
<dbReference type="NCBIfam" id="TIGR00021">
    <property type="entry name" value="rpiA"/>
    <property type="match status" value="1"/>
</dbReference>
<dbReference type="GeneID" id="106662004"/>
<name>A0A8I6RC89_CIMLE</name>
<dbReference type="Gene3D" id="3.40.50.1360">
    <property type="match status" value="1"/>
</dbReference>
<dbReference type="KEGG" id="clec:106662004"/>
<evidence type="ECO:0000256" key="1">
    <source>
        <dbReference type="ARBA" id="ARBA00001713"/>
    </source>
</evidence>
<dbReference type="Proteomes" id="UP000494040">
    <property type="component" value="Unassembled WGS sequence"/>
</dbReference>
<proteinExistence type="inferred from homology"/>
<dbReference type="InterPro" id="IPR004788">
    <property type="entry name" value="Ribose5P_isomerase_type_A"/>
</dbReference>
<comment type="similarity">
    <text evidence="3">Belongs to the ribose 5-phosphate isomerase family.</text>
</comment>
<dbReference type="PANTHER" id="PTHR11934">
    <property type="entry name" value="RIBOSE-5-PHOSPHATE ISOMERASE"/>
    <property type="match status" value="1"/>
</dbReference>
<evidence type="ECO:0000256" key="3">
    <source>
        <dbReference type="ARBA" id="ARBA00008088"/>
    </source>
</evidence>
<accession>A0A8I6RC89</accession>
<dbReference type="SUPFAM" id="SSF75445">
    <property type="entry name" value="D-ribose-5-phosphate isomerase (RpiA), lid domain"/>
    <property type="match status" value="1"/>
</dbReference>
<comment type="pathway">
    <text evidence="2">Carbohydrate degradation; pentose phosphate pathway; D-ribose 5-phosphate from D-ribulose 5-phosphate (non-oxidative stage): step 1/1.</text>
</comment>
<dbReference type="NCBIfam" id="NF001924">
    <property type="entry name" value="PRK00702.1"/>
    <property type="match status" value="1"/>
</dbReference>
<dbReference type="Pfam" id="PF06026">
    <property type="entry name" value="Rib_5-P_isom_A"/>
    <property type="match status" value="1"/>
</dbReference>
<dbReference type="UniPathway" id="UPA00115">
    <property type="reaction ID" value="UER00412"/>
</dbReference>
<protein>
    <recommendedName>
        <fullName evidence="4">ribose-5-phosphate isomerase</fullName>
        <ecNumber evidence="4">5.3.1.6</ecNumber>
    </recommendedName>
    <alternativeName>
        <fullName evidence="6">Phosphoriboisomerase</fullName>
    </alternativeName>
</protein>
<dbReference type="GO" id="GO:0006014">
    <property type="term" value="P:D-ribose metabolic process"/>
    <property type="evidence" value="ECO:0007669"/>
    <property type="project" value="TreeGrafter"/>
</dbReference>
<dbReference type="CDD" id="cd01398">
    <property type="entry name" value="RPI_A"/>
    <property type="match status" value="1"/>
</dbReference>
<dbReference type="GO" id="GO:0009052">
    <property type="term" value="P:pentose-phosphate shunt, non-oxidative branch"/>
    <property type="evidence" value="ECO:0007669"/>
    <property type="project" value="InterPro"/>
</dbReference>